<evidence type="ECO:0000313" key="1">
    <source>
        <dbReference type="EMBL" id="JAD61481.1"/>
    </source>
</evidence>
<organism evidence="1">
    <name type="scientific">Arundo donax</name>
    <name type="common">Giant reed</name>
    <name type="synonym">Donax arundinaceus</name>
    <dbReference type="NCBI Taxonomy" id="35708"/>
    <lineage>
        <taxon>Eukaryota</taxon>
        <taxon>Viridiplantae</taxon>
        <taxon>Streptophyta</taxon>
        <taxon>Embryophyta</taxon>
        <taxon>Tracheophyta</taxon>
        <taxon>Spermatophyta</taxon>
        <taxon>Magnoliopsida</taxon>
        <taxon>Liliopsida</taxon>
        <taxon>Poales</taxon>
        <taxon>Poaceae</taxon>
        <taxon>PACMAD clade</taxon>
        <taxon>Arundinoideae</taxon>
        <taxon>Arundineae</taxon>
        <taxon>Arundo</taxon>
    </lineage>
</organism>
<dbReference type="AlphaFoldDB" id="A0A0A9BDS4"/>
<accession>A0A0A9BDS4</accession>
<sequence length="58" mass="6613">MLCCVLNYTRDSSLDHVQNNMVISLHILILHYDYLMTTKQAGGQLFCFAFKGNAAVWC</sequence>
<dbReference type="EMBL" id="GBRH01236414">
    <property type="protein sequence ID" value="JAD61481.1"/>
    <property type="molecule type" value="Transcribed_RNA"/>
</dbReference>
<name>A0A0A9BDS4_ARUDO</name>
<reference evidence="1" key="1">
    <citation type="submission" date="2014-09" db="EMBL/GenBank/DDBJ databases">
        <authorList>
            <person name="Magalhaes I.L.F."/>
            <person name="Oliveira U."/>
            <person name="Santos F.R."/>
            <person name="Vidigal T.H.D.A."/>
            <person name="Brescovit A.D."/>
            <person name="Santos A.J."/>
        </authorList>
    </citation>
    <scope>NUCLEOTIDE SEQUENCE</scope>
    <source>
        <tissue evidence="1">Shoot tissue taken approximately 20 cm above the soil surface</tissue>
    </source>
</reference>
<protein>
    <submittedName>
        <fullName evidence="1">Uncharacterized protein</fullName>
    </submittedName>
</protein>
<reference evidence="1" key="2">
    <citation type="journal article" date="2015" name="Data Brief">
        <title>Shoot transcriptome of the giant reed, Arundo donax.</title>
        <authorList>
            <person name="Barrero R.A."/>
            <person name="Guerrero F.D."/>
            <person name="Moolhuijzen P."/>
            <person name="Goolsby J.A."/>
            <person name="Tidwell J."/>
            <person name="Bellgard S.E."/>
            <person name="Bellgard M.I."/>
        </authorList>
    </citation>
    <scope>NUCLEOTIDE SEQUENCE</scope>
    <source>
        <tissue evidence="1">Shoot tissue taken approximately 20 cm above the soil surface</tissue>
    </source>
</reference>
<proteinExistence type="predicted"/>